<accession>W6K228</accession>
<evidence type="ECO:0000313" key="3">
    <source>
        <dbReference type="EMBL" id="CCH73477.1"/>
    </source>
</evidence>
<evidence type="ECO:0000313" key="5">
    <source>
        <dbReference type="Proteomes" id="UP000035763"/>
    </source>
</evidence>
<sequence>MKAEGLSDSYVYAVYRRLAQIMGDAVHDGLIPRSPCSRKTSPGQVDQRPYVATTAQV</sequence>
<evidence type="ECO:0000256" key="1">
    <source>
        <dbReference type="ARBA" id="ARBA00023125"/>
    </source>
</evidence>
<proteinExistence type="predicted"/>
<reference evidence="4 5" key="2">
    <citation type="journal article" date="2013" name="ISME J.">
        <title>A metabolic model for members of the genus Tetrasphaera involved in enhanced biological phosphorus removal.</title>
        <authorList>
            <person name="Kristiansen R."/>
            <person name="Nguyen H.T.T."/>
            <person name="Saunders A.M."/>
            <person name="Nielsen J.L."/>
            <person name="Wimmer R."/>
            <person name="Le V.Q."/>
            <person name="McIlroy S.J."/>
            <person name="Petrovski S."/>
            <person name="Seviour R.J."/>
            <person name="Calteau A."/>
            <person name="Nielsen K.L."/>
            <person name="Nielsen P.H."/>
        </authorList>
    </citation>
    <scope>NUCLEOTIDE SEQUENCE [LARGE SCALE GENOMIC DNA]</scope>
    <source>
        <strain evidence="4 5">Ben110</strain>
    </source>
</reference>
<organism evidence="4 5">
    <name type="scientific">Nostocoides australiense Ben110</name>
    <dbReference type="NCBI Taxonomy" id="1193182"/>
    <lineage>
        <taxon>Bacteria</taxon>
        <taxon>Bacillati</taxon>
        <taxon>Actinomycetota</taxon>
        <taxon>Actinomycetes</taxon>
        <taxon>Micrococcales</taxon>
        <taxon>Intrasporangiaceae</taxon>
        <taxon>Nostocoides</taxon>
    </lineage>
</organism>
<feature type="region of interest" description="Disordered" evidence="2">
    <location>
        <begin position="33"/>
        <end position="57"/>
    </location>
</feature>
<dbReference type="EMBL" id="CAJA01000202">
    <property type="protein sequence ID" value="CCH73477.1"/>
    <property type="molecule type" value="Genomic_DNA"/>
</dbReference>
<gene>
    <name evidence="3" type="ORF">BN11_2800009</name>
    <name evidence="4" type="ORF">BN11_5040010</name>
</gene>
<name>W6K228_9MICO</name>
<comment type="caution">
    <text evidence="4">The sequence shown here is derived from an EMBL/GenBank/DDBJ whole genome shotgun (WGS) entry which is preliminary data.</text>
</comment>
<dbReference type="AlphaFoldDB" id="W6K228"/>
<evidence type="ECO:0000256" key="2">
    <source>
        <dbReference type="SAM" id="MobiDB-lite"/>
    </source>
</evidence>
<dbReference type="STRING" id="1193182.BN11_2800009"/>
<keyword evidence="1" id="KW-0238">DNA-binding</keyword>
<reference evidence="4" key="1">
    <citation type="submission" date="2012-05" db="EMBL/GenBank/DDBJ databases">
        <authorList>
            <person name="McIlroy S."/>
        </authorList>
    </citation>
    <scope>NUCLEOTIDE SEQUENCE</scope>
    <source>
        <strain evidence="4">Ben110</strain>
    </source>
</reference>
<dbReference type="InterPro" id="IPR010998">
    <property type="entry name" value="Integrase_recombinase_N"/>
</dbReference>
<dbReference type="EMBL" id="CAJA01000451">
    <property type="protein sequence ID" value="CCH75095.1"/>
    <property type="molecule type" value="Genomic_DNA"/>
</dbReference>
<dbReference type="RefSeq" id="WP_235435506.1">
    <property type="nucleotide sequence ID" value="NZ_HG764815.1"/>
</dbReference>
<dbReference type="Gene3D" id="1.10.150.130">
    <property type="match status" value="1"/>
</dbReference>
<dbReference type="GO" id="GO:0003677">
    <property type="term" value="F:DNA binding"/>
    <property type="evidence" value="ECO:0007669"/>
    <property type="project" value="UniProtKB-KW"/>
</dbReference>
<evidence type="ECO:0000313" key="4">
    <source>
        <dbReference type="EMBL" id="CCH75095.1"/>
    </source>
</evidence>
<dbReference type="Proteomes" id="UP000035763">
    <property type="component" value="Unassembled WGS sequence"/>
</dbReference>
<keyword evidence="5" id="KW-1185">Reference proteome</keyword>
<protein>
    <submittedName>
        <fullName evidence="4">Uncharacterized protein</fullName>
    </submittedName>
</protein>